<accession>A0A6A6Y656</accession>
<dbReference type="OrthoDB" id="3779999at2759"/>
<dbReference type="Proteomes" id="UP000504636">
    <property type="component" value="Unplaced"/>
</dbReference>
<sequence>MSAKLIDQPGWPTGTTMSGTRMVSPFMAGLMAISVSGEKITSDKQKVYSILDGNTIGSIIDGFNPGTVNKLANSGIHAYNRGDGPYAGPPIVSPDFNPQGGDDIPGVPTGPLPASTYNLEPFLVIVDLPTPTPTGTPTPTVPADFNCDCGESGCSLDSMPCCANGSCQCHCGESGCLRGGSSRVENGHSAGCSSSKTVTTICVI</sequence>
<dbReference type="GeneID" id="54463322"/>
<dbReference type="EMBL" id="MU003715">
    <property type="protein sequence ID" value="KAF2804003.1"/>
    <property type="molecule type" value="Genomic_DNA"/>
</dbReference>
<dbReference type="AlphaFoldDB" id="A0A6A6Y656"/>
<keyword evidence="2" id="KW-1185">Reference proteome</keyword>
<gene>
    <name evidence="1 3" type="ORF">BDZ99DRAFT_481577</name>
</gene>
<protein>
    <submittedName>
        <fullName evidence="1 3">Uncharacterized protein</fullName>
    </submittedName>
</protein>
<reference evidence="3" key="2">
    <citation type="submission" date="2020-04" db="EMBL/GenBank/DDBJ databases">
        <authorList>
            <consortium name="NCBI Genome Project"/>
        </authorList>
    </citation>
    <scope>NUCLEOTIDE SEQUENCE</scope>
    <source>
        <strain evidence="3">CBS 304.34</strain>
    </source>
</reference>
<dbReference type="RefSeq" id="XP_033570967.1">
    <property type="nucleotide sequence ID" value="XM_033722429.1"/>
</dbReference>
<name>A0A6A6Y656_9PEZI</name>
<reference evidence="3" key="3">
    <citation type="submission" date="2025-04" db="UniProtKB">
        <authorList>
            <consortium name="RefSeq"/>
        </authorList>
    </citation>
    <scope>IDENTIFICATION</scope>
    <source>
        <strain evidence="3">CBS 304.34</strain>
    </source>
</reference>
<reference evidence="1 3" key="1">
    <citation type="journal article" date="2020" name="Stud. Mycol.">
        <title>101 Dothideomycetes genomes: a test case for predicting lifestyles and emergence of pathogens.</title>
        <authorList>
            <person name="Haridas S."/>
            <person name="Albert R."/>
            <person name="Binder M."/>
            <person name="Bloem J."/>
            <person name="Labutti K."/>
            <person name="Salamov A."/>
            <person name="Andreopoulos B."/>
            <person name="Baker S."/>
            <person name="Barry K."/>
            <person name="Bills G."/>
            <person name="Bluhm B."/>
            <person name="Cannon C."/>
            <person name="Castanera R."/>
            <person name="Culley D."/>
            <person name="Daum C."/>
            <person name="Ezra D."/>
            <person name="Gonzalez J."/>
            <person name="Henrissat B."/>
            <person name="Kuo A."/>
            <person name="Liang C."/>
            <person name="Lipzen A."/>
            <person name="Lutzoni F."/>
            <person name="Magnuson J."/>
            <person name="Mondo S."/>
            <person name="Nolan M."/>
            <person name="Ohm R."/>
            <person name="Pangilinan J."/>
            <person name="Park H.-J."/>
            <person name="Ramirez L."/>
            <person name="Alfaro M."/>
            <person name="Sun H."/>
            <person name="Tritt A."/>
            <person name="Yoshinaga Y."/>
            <person name="Zwiers L.-H."/>
            <person name="Turgeon B."/>
            <person name="Goodwin S."/>
            <person name="Spatafora J."/>
            <person name="Crous P."/>
            <person name="Grigoriev I."/>
        </authorList>
    </citation>
    <scope>NUCLEOTIDE SEQUENCE</scope>
    <source>
        <strain evidence="1 3">CBS 304.34</strain>
    </source>
</reference>
<organism evidence="1">
    <name type="scientific">Mytilinidion resinicola</name>
    <dbReference type="NCBI Taxonomy" id="574789"/>
    <lineage>
        <taxon>Eukaryota</taxon>
        <taxon>Fungi</taxon>
        <taxon>Dikarya</taxon>
        <taxon>Ascomycota</taxon>
        <taxon>Pezizomycotina</taxon>
        <taxon>Dothideomycetes</taxon>
        <taxon>Pleosporomycetidae</taxon>
        <taxon>Mytilinidiales</taxon>
        <taxon>Mytilinidiaceae</taxon>
        <taxon>Mytilinidion</taxon>
    </lineage>
</organism>
<proteinExistence type="predicted"/>
<evidence type="ECO:0000313" key="2">
    <source>
        <dbReference type="Proteomes" id="UP000504636"/>
    </source>
</evidence>
<evidence type="ECO:0000313" key="3">
    <source>
        <dbReference type="RefSeq" id="XP_033570967.1"/>
    </source>
</evidence>
<evidence type="ECO:0000313" key="1">
    <source>
        <dbReference type="EMBL" id="KAF2804003.1"/>
    </source>
</evidence>